<dbReference type="Proteomes" id="UP001291926">
    <property type="component" value="Unassembled WGS sequence"/>
</dbReference>
<evidence type="ECO:0000256" key="5">
    <source>
        <dbReference type="SAM" id="MobiDB-lite"/>
    </source>
</evidence>
<dbReference type="Pfam" id="PF03018">
    <property type="entry name" value="Dirigent"/>
    <property type="match status" value="1"/>
</dbReference>
<sequence>MNINFVFMAGEYNGSTLCVLGRNQIGKSMNRELPVVGGTGVFRMARGVSISNTYSFDPKPKGHEHLHVVPNAMKMFMAFGDSGSSKAQRRGSVWQSLNVYKPQAPTHRSNVYGRPASPEVAARREFEKSSFTKLNTSRDEILTVLEERNLVPEARRITQVRPGSMNHYKYYRYHRARGHSTGDCFQLKLEIEKLIAQGKLKEYVRRGNPNNRFRSRSSRKFSEQHHNDQH</sequence>
<organism evidence="6 7">
    <name type="scientific">Penstemon davidsonii</name>
    <dbReference type="NCBI Taxonomy" id="160366"/>
    <lineage>
        <taxon>Eukaryota</taxon>
        <taxon>Viridiplantae</taxon>
        <taxon>Streptophyta</taxon>
        <taxon>Embryophyta</taxon>
        <taxon>Tracheophyta</taxon>
        <taxon>Spermatophyta</taxon>
        <taxon>Magnoliopsida</taxon>
        <taxon>eudicotyledons</taxon>
        <taxon>Gunneridae</taxon>
        <taxon>Pentapetalae</taxon>
        <taxon>asterids</taxon>
        <taxon>lamiids</taxon>
        <taxon>Lamiales</taxon>
        <taxon>Plantaginaceae</taxon>
        <taxon>Cheloneae</taxon>
        <taxon>Penstemon</taxon>
    </lineage>
</organism>
<comment type="similarity">
    <text evidence="1 4">Belongs to the plant dirigent protein family.</text>
</comment>
<evidence type="ECO:0000256" key="1">
    <source>
        <dbReference type="ARBA" id="ARBA00010746"/>
    </source>
</evidence>
<reference evidence="6 7" key="1">
    <citation type="journal article" date="2023" name="bioRxiv">
        <title>Genome report: Whole genome sequence and annotation of Penstemon davidsonii.</title>
        <authorList>
            <person name="Ostevik K.L."/>
            <person name="Alabady M."/>
            <person name="Zhang M."/>
            <person name="Rausher M.D."/>
        </authorList>
    </citation>
    <scope>NUCLEOTIDE SEQUENCE [LARGE SCALE GENOMIC DNA]</scope>
    <source>
        <strain evidence="6">DNT005</strain>
        <tissue evidence="6">Whole leaf</tissue>
    </source>
</reference>
<dbReference type="Gene3D" id="2.40.480.10">
    <property type="entry name" value="Allene oxide cyclase-like"/>
    <property type="match status" value="1"/>
</dbReference>
<gene>
    <name evidence="6" type="ORF">RD792_006046</name>
</gene>
<dbReference type="EMBL" id="JAYDYQ010001966">
    <property type="protein sequence ID" value="KAK4487341.1"/>
    <property type="molecule type" value="Genomic_DNA"/>
</dbReference>
<proteinExistence type="inferred from homology"/>
<dbReference type="InterPro" id="IPR004265">
    <property type="entry name" value="Dirigent"/>
</dbReference>
<keyword evidence="4" id="KW-0052">Apoplast</keyword>
<accession>A0ABR0DEI0</accession>
<evidence type="ECO:0000256" key="2">
    <source>
        <dbReference type="ARBA" id="ARBA00011738"/>
    </source>
</evidence>
<feature type="region of interest" description="Disordered" evidence="5">
    <location>
        <begin position="206"/>
        <end position="230"/>
    </location>
</feature>
<protein>
    <recommendedName>
        <fullName evidence="4">Dirigent protein</fullName>
    </recommendedName>
</protein>
<evidence type="ECO:0000256" key="3">
    <source>
        <dbReference type="ARBA" id="ARBA00022525"/>
    </source>
</evidence>
<keyword evidence="7" id="KW-1185">Reference proteome</keyword>
<keyword evidence="3 4" id="KW-0964">Secreted</keyword>
<comment type="function">
    <text evidence="4">Dirigent proteins impart stereoselectivity on the phenoxy radical-coupling reaction, yielding optically active lignans from two molecules of coniferyl alcohol in the biosynthesis of lignans, flavonolignans, and alkaloids and thus plays a central role in plant secondary metabolism.</text>
</comment>
<name>A0ABR0DEI0_9LAMI</name>
<comment type="subcellular location">
    <subcellularLocation>
        <location evidence="4">Secreted</location>
        <location evidence="4">Extracellular space</location>
        <location evidence="4">Apoplast</location>
    </subcellularLocation>
</comment>
<feature type="compositionally biased region" description="Basic and acidic residues" evidence="5">
    <location>
        <begin position="220"/>
        <end position="230"/>
    </location>
</feature>
<dbReference type="InterPro" id="IPR044859">
    <property type="entry name" value="Allene_oxi_cyc_Dirigent"/>
</dbReference>
<evidence type="ECO:0000313" key="7">
    <source>
        <dbReference type="Proteomes" id="UP001291926"/>
    </source>
</evidence>
<evidence type="ECO:0000256" key="4">
    <source>
        <dbReference type="RuleBase" id="RU363099"/>
    </source>
</evidence>
<comment type="subunit">
    <text evidence="2 4">Homodimer.</text>
</comment>
<evidence type="ECO:0000313" key="6">
    <source>
        <dbReference type="EMBL" id="KAK4487341.1"/>
    </source>
</evidence>
<comment type="caution">
    <text evidence="6">The sequence shown here is derived from an EMBL/GenBank/DDBJ whole genome shotgun (WGS) entry which is preliminary data.</text>
</comment>
<dbReference type="PANTHER" id="PTHR21495">
    <property type="entry name" value="NUCLEOPORIN-RELATED"/>
    <property type="match status" value="1"/>
</dbReference>